<comment type="similarity">
    <text evidence="2">Belongs to the CDP-alcohol phosphatidyltransferase class-I family.</text>
</comment>
<keyword evidence="5 11" id="KW-0812">Transmembrane</keyword>
<keyword evidence="7" id="KW-0443">Lipid metabolism</keyword>
<comment type="subcellular location">
    <subcellularLocation>
        <location evidence="1">Membrane</location>
        <topology evidence="1">Multi-pass membrane protein</topology>
    </subcellularLocation>
</comment>
<dbReference type="InterPro" id="IPR004570">
    <property type="entry name" value="Phosphatidylglycerol_P_synth"/>
</dbReference>
<dbReference type="PROSITE" id="PS00379">
    <property type="entry name" value="CDP_ALCOHOL_P_TRANSF"/>
    <property type="match status" value="1"/>
</dbReference>
<keyword evidence="9" id="KW-0594">Phospholipid biosynthesis</keyword>
<evidence type="ECO:0000256" key="5">
    <source>
        <dbReference type="ARBA" id="ARBA00022692"/>
    </source>
</evidence>
<evidence type="ECO:0000256" key="9">
    <source>
        <dbReference type="ARBA" id="ARBA00023209"/>
    </source>
</evidence>
<dbReference type="InterPro" id="IPR000462">
    <property type="entry name" value="CDP-OH_P_trans"/>
</dbReference>
<keyword evidence="10" id="KW-1208">Phospholipid metabolism</keyword>
<evidence type="ECO:0000256" key="4">
    <source>
        <dbReference type="ARBA" id="ARBA00022679"/>
    </source>
</evidence>
<evidence type="ECO:0000256" key="11">
    <source>
        <dbReference type="SAM" id="Phobius"/>
    </source>
</evidence>
<feature type="transmembrane region" description="Helical" evidence="11">
    <location>
        <begin position="32"/>
        <end position="51"/>
    </location>
</feature>
<evidence type="ECO:0000256" key="3">
    <source>
        <dbReference type="ARBA" id="ARBA00022516"/>
    </source>
</evidence>
<evidence type="ECO:0000256" key="7">
    <source>
        <dbReference type="ARBA" id="ARBA00023098"/>
    </source>
</evidence>
<evidence type="ECO:0000256" key="6">
    <source>
        <dbReference type="ARBA" id="ARBA00022989"/>
    </source>
</evidence>
<organism evidence="12">
    <name type="scientific">hydrothermal vent metagenome</name>
    <dbReference type="NCBI Taxonomy" id="652676"/>
    <lineage>
        <taxon>unclassified sequences</taxon>
        <taxon>metagenomes</taxon>
        <taxon>ecological metagenomes</taxon>
    </lineage>
</organism>
<reference evidence="12" key="1">
    <citation type="submission" date="2018-06" db="EMBL/GenBank/DDBJ databases">
        <authorList>
            <person name="Zhirakovskaya E."/>
        </authorList>
    </citation>
    <scope>NUCLEOTIDE SEQUENCE</scope>
</reference>
<dbReference type="Gene3D" id="1.20.120.1760">
    <property type="match status" value="1"/>
</dbReference>
<dbReference type="InterPro" id="IPR050324">
    <property type="entry name" value="CDP-alcohol_PTase-I"/>
</dbReference>
<dbReference type="GO" id="GO:0046474">
    <property type="term" value="P:glycerophospholipid biosynthetic process"/>
    <property type="evidence" value="ECO:0007669"/>
    <property type="project" value="TreeGrafter"/>
</dbReference>
<dbReference type="GO" id="GO:0008444">
    <property type="term" value="F:CDP-diacylglycerol-glycerol-3-phosphate 3-phosphatidyltransferase activity"/>
    <property type="evidence" value="ECO:0007669"/>
    <property type="project" value="InterPro"/>
</dbReference>
<accession>A0A3B0YNH7</accession>
<feature type="transmembrane region" description="Helical" evidence="11">
    <location>
        <begin position="160"/>
        <end position="179"/>
    </location>
</feature>
<keyword evidence="8 11" id="KW-0472">Membrane</keyword>
<evidence type="ECO:0000256" key="8">
    <source>
        <dbReference type="ARBA" id="ARBA00023136"/>
    </source>
</evidence>
<dbReference type="Pfam" id="PF01066">
    <property type="entry name" value="CDP-OH_P_transf"/>
    <property type="match status" value="1"/>
</dbReference>
<gene>
    <name evidence="12" type="ORF">MNBD_GAMMA12-995</name>
</gene>
<feature type="transmembrane region" description="Helical" evidence="11">
    <location>
        <begin position="6"/>
        <end position="25"/>
    </location>
</feature>
<evidence type="ECO:0000256" key="2">
    <source>
        <dbReference type="ARBA" id="ARBA00010441"/>
    </source>
</evidence>
<dbReference type="InterPro" id="IPR048254">
    <property type="entry name" value="CDP_ALCOHOL_P_TRANSF_CS"/>
</dbReference>
<keyword evidence="4" id="KW-0808">Transferase</keyword>
<dbReference type="EMBL" id="UOFL01000133">
    <property type="protein sequence ID" value="VAW77673.1"/>
    <property type="molecule type" value="Genomic_DNA"/>
</dbReference>
<sequence>MSLSNIPNLISIFRILLAIPVVFYLQQHQYTLAFAIFLIACVSDLVDGYVARRYQWVSQLGGWLDPVGDKILLNSVYLALWSMGVIIPGWLLLCIIFRDIMIVGGVFYYYYRIEKITAHPTFVSKVNTLMQLVLVLLILFHKSFPELAPLAAIKVIDSAMLLVVGLTLVSGAWYVVIGMRRMRRAVFVRTGS</sequence>
<feature type="transmembrane region" description="Helical" evidence="11">
    <location>
        <begin position="78"/>
        <end position="110"/>
    </location>
</feature>
<evidence type="ECO:0000256" key="1">
    <source>
        <dbReference type="ARBA" id="ARBA00004141"/>
    </source>
</evidence>
<evidence type="ECO:0000256" key="10">
    <source>
        <dbReference type="ARBA" id="ARBA00023264"/>
    </source>
</evidence>
<name>A0A3B0YNH7_9ZZZZ</name>
<keyword evidence="6 11" id="KW-1133">Transmembrane helix</keyword>
<dbReference type="InterPro" id="IPR043130">
    <property type="entry name" value="CDP-OH_PTrfase_TM_dom"/>
</dbReference>
<dbReference type="AlphaFoldDB" id="A0A3B0YNH7"/>
<evidence type="ECO:0000313" key="12">
    <source>
        <dbReference type="EMBL" id="VAW77673.1"/>
    </source>
</evidence>
<dbReference type="GO" id="GO:0005739">
    <property type="term" value="C:mitochondrion"/>
    <property type="evidence" value="ECO:0007669"/>
    <property type="project" value="TreeGrafter"/>
</dbReference>
<dbReference type="PANTHER" id="PTHR14269:SF11">
    <property type="entry name" value="CDP-DIACYLGLYCEROL--GLYCEROL-3-PHOSPHATE 3-PHOSPHATIDYLTRANSFERASE"/>
    <property type="match status" value="1"/>
</dbReference>
<feature type="transmembrane region" description="Helical" evidence="11">
    <location>
        <begin position="122"/>
        <end position="140"/>
    </location>
</feature>
<keyword evidence="3" id="KW-0444">Lipid biosynthesis</keyword>
<dbReference type="PANTHER" id="PTHR14269">
    <property type="entry name" value="CDP-DIACYLGLYCEROL--GLYCEROL-3-PHOSPHATE 3-PHOSPHATIDYLTRANSFERASE-RELATED"/>
    <property type="match status" value="1"/>
</dbReference>
<dbReference type="GO" id="GO:0016020">
    <property type="term" value="C:membrane"/>
    <property type="evidence" value="ECO:0007669"/>
    <property type="project" value="UniProtKB-SubCell"/>
</dbReference>
<proteinExistence type="inferred from homology"/>
<evidence type="ECO:0008006" key="13">
    <source>
        <dbReference type="Google" id="ProtNLM"/>
    </source>
</evidence>
<dbReference type="PIRSF" id="PIRSF000847">
    <property type="entry name" value="Phos_ph_gly_syn"/>
    <property type="match status" value="1"/>
</dbReference>
<protein>
    <recommendedName>
        <fullName evidence="13">CDP-diacylglycerol--glycerol-3-phosphate 3-phosphatidyltransferase</fullName>
    </recommendedName>
</protein>